<organism evidence="1 2">
    <name type="scientific">Steinernema hermaphroditum</name>
    <dbReference type="NCBI Taxonomy" id="289476"/>
    <lineage>
        <taxon>Eukaryota</taxon>
        <taxon>Metazoa</taxon>
        <taxon>Ecdysozoa</taxon>
        <taxon>Nematoda</taxon>
        <taxon>Chromadorea</taxon>
        <taxon>Rhabditida</taxon>
        <taxon>Tylenchina</taxon>
        <taxon>Panagrolaimomorpha</taxon>
        <taxon>Strongyloidoidea</taxon>
        <taxon>Steinernematidae</taxon>
        <taxon>Steinernema</taxon>
    </lineage>
</organism>
<reference evidence="1" key="1">
    <citation type="submission" date="2023-06" db="EMBL/GenBank/DDBJ databases">
        <title>Genomic analysis of the entomopathogenic nematode Steinernema hermaphroditum.</title>
        <authorList>
            <person name="Schwarz E.M."/>
            <person name="Heppert J.K."/>
            <person name="Baniya A."/>
            <person name="Schwartz H.T."/>
            <person name="Tan C.-H."/>
            <person name="Antoshechkin I."/>
            <person name="Sternberg P.W."/>
            <person name="Goodrich-Blair H."/>
            <person name="Dillman A.R."/>
        </authorList>
    </citation>
    <scope>NUCLEOTIDE SEQUENCE</scope>
    <source>
        <strain evidence="1">PS9179</strain>
        <tissue evidence="1">Whole animal</tissue>
    </source>
</reference>
<evidence type="ECO:0000313" key="1">
    <source>
        <dbReference type="EMBL" id="KAK0422593.1"/>
    </source>
</evidence>
<dbReference type="AlphaFoldDB" id="A0AA39IG23"/>
<gene>
    <name evidence="1" type="ORF">QR680_007656</name>
</gene>
<protein>
    <submittedName>
        <fullName evidence="1">Uncharacterized protein</fullName>
    </submittedName>
</protein>
<evidence type="ECO:0000313" key="2">
    <source>
        <dbReference type="Proteomes" id="UP001175271"/>
    </source>
</evidence>
<sequence>MDLSALFSSFHVVSCTVEFLETNTSLFLSEKTAPRQPKKEAEEWKMRDLSKVLIDSLSLEVPCDRSDKTPFLSTKGSKMSQEMIALLEKCTTWGCHLAVDGDVDFSGIPLDRVSRLSFGRNVRKEAFSELLREVSPRSLCSLNYSNPTIEAELFETLFRDHVKLPAIQYMTAFNNQIMNTDIRTVLQVFLKLAQESPSADWDIEVALNTSCHLYSMSAFLAKNGFGKYLQGGFVRQMGELEIRVVAVPAPDSEKGPTYVHVQKVTVKNVSRGGRFTGVLLKGTPRMSFADCYPSM</sequence>
<name>A0AA39IG23_9BILA</name>
<proteinExistence type="predicted"/>
<dbReference type="EMBL" id="JAUCMV010000001">
    <property type="protein sequence ID" value="KAK0422593.1"/>
    <property type="molecule type" value="Genomic_DNA"/>
</dbReference>
<dbReference type="Proteomes" id="UP001175271">
    <property type="component" value="Unassembled WGS sequence"/>
</dbReference>
<keyword evidence="2" id="KW-1185">Reference proteome</keyword>
<accession>A0AA39IG23</accession>
<comment type="caution">
    <text evidence="1">The sequence shown here is derived from an EMBL/GenBank/DDBJ whole genome shotgun (WGS) entry which is preliminary data.</text>
</comment>